<feature type="domain" description="Rhamnogalacturonase A/B/Epimerase-like pectate lyase" evidence="2">
    <location>
        <begin position="42"/>
        <end position="267"/>
    </location>
</feature>
<sequence>MWYILYTSVILAASTVQAAFWMEQIAHRGKASFNPDSTYTIWRNVKDYGAKGDGVTDDTAAINAAISTGNRCGGDSPCVGTTLTPAVVYFPGGTYKISSAIIDYYYTQLIGDPNDMPTIKGSADFNKRYLCLIEADKYTDAGNLQFTSTNVFFRQVRNIVFDTRSIPGGTCGIHWPSSQATSIQNCVFLLSNDPTQQHVGIFMESGSGGILGDLIVYGGMHALEFGNQQYTMRNVTVIGAAVGIKQIWDWGWTYKSLNIVDCAIGIEMGTSDVGGMTLIDSTFTNVSKAIITGRSPANKTGQGSFVMENVAFNNVPTVMEGPGGHIYLAGTSGGLVYEPGYAMASGIPPRIVQYFPALFPRPASLLQGNKYYERSKPQYEDATVANIWSARTFGAAGDGVSDDTNALRALFQVVAGRFDHGAIAFIDAGYYKVTDTVYIPPNIRVVGEAVSAVIMGAGAKFSDINNPRPVIQIGSPGQTGYVEISDIIVSTQGGTSGAVLIEYNLNTPTNSLPSGLWDVHARVGGFAGSKLQINDCPKTPGIPTNPNPACIAAYMSFHITRTAGSLYVEGSWLWAADHDIEDPNNTQLVGTAVEHHVLYQYQLVNTHDIWMGHIQTETPYYQPNPPAPYPFITLNAALYDPDFTADCRGAVGPTGPWPSPTHEPPCLMAWGLRVLGSSNVVVYGAGLYSFFNNYSTNCSTRAAGENCQRRILSAGYAGPRPPGQPFVVYNLDTVGSVNMYAQQGSDYIRWVDNFATFASTVAVLWT</sequence>
<accession>A0AA38VJL3</accession>
<gene>
    <name evidence="3" type="ORF">NKR19_g5961</name>
</gene>
<organism evidence="3 4">
    <name type="scientific">Coniochaeta hoffmannii</name>
    <dbReference type="NCBI Taxonomy" id="91930"/>
    <lineage>
        <taxon>Eukaryota</taxon>
        <taxon>Fungi</taxon>
        <taxon>Dikarya</taxon>
        <taxon>Ascomycota</taxon>
        <taxon>Pezizomycotina</taxon>
        <taxon>Sordariomycetes</taxon>
        <taxon>Sordariomycetidae</taxon>
        <taxon>Coniochaetales</taxon>
        <taxon>Coniochaetaceae</taxon>
        <taxon>Coniochaeta</taxon>
    </lineage>
</organism>
<reference evidence="3" key="1">
    <citation type="submission" date="2022-07" db="EMBL/GenBank/DDBJ databases">
        <title>Fungi with potential for degradation of polypropylene.</title>
        <authorList>
            <person name="Gostincar C."/>
        </authorList>
    </citation>
    <scope>NUCLEOTIDE SEQUENCE</scope>
    <source>
        <strain evidence="3">EXF-13287</strain>
    </source>
</reference>
<evidence type="ECO:0000313" key="3">
    <source>
        <dbReference type="EMBL" id="KAJ9148214.1"/>
    </source>
</evidence>
<dbReference type="AlphaFoldDB" id="A0AA38VJL3"/>
<dbReference type="PANTHER" id="PTHR33928:SF2">
    <property type="entry name" value="PECTATE LYASE SUPERFAMILY PROTEIN DOMAIN-CONTAINING PROTEIN-RELATED"/>
    <property type="match status" value="1"/>
</dbReference>
<dbReference type="CDD" id="cd23668">
    <property type="entry name" value="GH55_beta13glucanase-like"/>
    <property type="match status" value="1"/>
</dbReference>
<keyword evidence="1" id="KW-0732">Signal</keyword>
<keyword evidence="4" id="KW-1185">Reference proteome</keyword>
<evidence type="ECO:0000259" key="2">
    <source>
        <dbReference type="Pfam" id="PF12708"/>
    </source>
</evidence>
<dbReference type="InterPro" id="IPR039279">
    <property type="entry name" value="QRT3-like"/>
</dbReference>
<dbReference type="Proteomes" id="UP001174691">
    <property type="component" value="Unassembled WGS sequence"/>
</dbReference>
<evidence type="ECO:0000313" key="4">
    <source>
        <dbReference type="Proteomes" id="UP001174691"/>
    </source>
</evidence>
<keyword evidence="3" id="KW-0456">Lyase</keyword>
<comment type="caution">
    <text evidence="3">The sequence shown here is derived from an EMBL/GenBank/DDBJ whole genome shotgun (WGS) entry which is preliminary data.</text>
</comment>
<dbReference type="Pfam" id="PF12708">
    <property type="entry name" value="Pect-lyase_RHGA_epim"/>
    <property type="match status" value="1"/>
</dbReference>
<proteinExistence type="predicted"/>
<protein>
    <submittedName>
        <fullName evidence="3">Pectin lyase-like protein</fullName>
    </submittedName>
</protein>
<dbReference type="PANTHER" id="PTHR33928">
    <property type="entry name" value="POLYGALACTURONASE QRT3"/>
    <property type="match status" value="1"/>
</dbReference>
<dbReference type="InterPro" id="IPR011050">
    <property type="entry name" value="Pectin_lyase_fold/virulence"/>
</dbReference>
<name>A0AA38VJL3_9PEZI</name>
<evidence type="ECO:0000256" key="1">
    <source>
        <dbReference type="SAM" id="SignalP"/>
    </source>
</evidence>
<feature type="chain" id="PRO_5041367474" evidence="1">
    <location>
        <begin position="19"/>
        <end position="766"/>
    </location>
</feature>
<feature type="signal peptide" evidence="1">
    <location>
        <begin position="1"/>
        <end position="18"/>
    </location>
</feature>
<dbReference type="GO" id="GO:0004650">
    <property type="term" value="F:polygalacturonase activity"/>
    <property type="evidence" value="ECO:0007669"/>
    <property type="project" value="InterPro"/>
</dbReference>
<dbReference type="InterPro" id="IPR024535">
    <property type="entry name" value="RHGA/B-epi-like_pectate_lyase"/>
</dbReference>
<dbReference type="Gene3D" id="2.160.20.10">
    <property type="entry name" value="Single-stranded right-handed beta-helix, Pectin lyase-like"/>
    <property type="match status" value="2"/>
</dbReference>
<dbReference type="SUPFAM" id="SSF51126">
    <property type="entry name" value="Pectin lyase-like"/>
    <property type="match status" value="2"/>
</dbReference>
<dbReference type="GO" id="GO:0016829">
    <property type="term" value="F:lyase activity"/>
    <property type="evidence" value="ECO:0007669"/>
    <property type="project" value="UniProtKB-KW"/>
</dbReference>
<dbReference type="InterPro" id="IPR012334">
    <property type="entry name" value="Pectin_lyas_fold"/>
</dbReference>
<dbReference type="EMBL" id="JANBVN010000087">
    <property type="protein sequence ID" value="KAJ9148214.1"/>
    <property type="molecule type" value="Genomic_DNA"/>
</dbReference>